<reference evidence="2 3" key="1">
    <citation type="submission" date="2019-03" db="EMBL/GenBank/DDBJ databases">
        <title>Single cell metagenomics reveals metabolic interactions within the superorganism composed of flagellate Streblomastix strix and complex community of Bacteroidetes bacteria on its surface.</title>
        <authorList>
            <person name="Treitli S.C."/>
            <person name="Kolisko M."/>
            <person name="Husnik F."/>
            <person name="Keeling P."/>
            <person name="Hampl V."/>
        </authorList>
    </citation>
    <scope>NUCLEOTIDE SEQUENCE [LARGE SCALE GENOMIC DNA]</scope>
    <source>
        <strain evidence="2">ST1C</strain>
    </source>
</reference>
<evidence type="ECO:0000256" key="1">
    <source>
        <dbReference type="SAM" id="Phobius"/>
    </source>
</evidence>
<proteinExistence type="predicted"/>
<accession>A0A5J4W806</accession>
<dbReference type="AlphaFoldDB" id="A0A5J4W806"/>
<gene>
    <name evidence="2" type="ORF">EZS28_013481</name>
</gene>
<feature type="transmembrane region" description="Helical" evidence="1">
    <location>
        <begin position="171"/>
        <end position="196"/>
    </location>
</feature>
<name>A0A5J4W806_9EUKA</name>
<organism evidence="2 3">
    <name type="scientific">Streblomastix strix</name>
    <dbReference type="NCBI Taxonomy" id="222440"/>
    <lineage>
        <taxon>Eukaryota</taxon>
        <taxon>Metamonada</taxon>
        <taxon>Preaxostyla</taxon>
        <taxon>Oxymonadida</taxon>
        <taxon>Streblomastigidae</taxon>
        <taxon>Streblomastix</taxon>
    </lineage>
</organism>
<evidence type="ECO:0000313" key="3">
    <source>
        <dbReference type="Proteomes" id="UP000324800"/>
    </source>
</evidence>
<comment type="caution">
    <text evidence="2">The sequence shown here is derived from an EMBL/GenBank/DDBJ whole genome shotgun (WGS) entry which is preliminary data.</text>
</comment>
<dbReference type="EMBL" id="SNRW01003030">
    <property type="protein sequence ID" value="KAA6390994.1"/>
    <property type="molecule type" value="Genomic_DNA"/>
</dbReference>
<dbReference type="Proteomes" id="UP000324800">
    <property type="component" value="Unassembled WGS sequence"/>
</dbReference>
<protein>
    <submittedName>
        <fullName evidence="2">Uncharacterized protein</fullName>
    </submittedName>
</protein>
<sequence length="289" mass="33516">MVPLSQFSAITQSSDKYISLKSSSSSLINEYADNSRDSFAIPYLNDYATYIWVYDLSSYPQFLIATSPLNSNTQLNKSVLNPYKTVSDLDKLFIYLLDESFAQSQDVLKLIDSVYTSFHRKEEFKHSAELHITYAFFVQDYRGAIVVCSGSQKSEIIKKLQTKQTKQHQTLILIFSFLFISLVLMIVLFIFLYIYIFISTKFKSAVDGERAFRRAIVVAELMNTDLDYSRYYMFEVLMVEQDGGTEVNAVNDKATGVTYPLFIELNQDYHQLYQQTYYNKVGFTQRYNI</sequence>
<keyword evidence="1" id="KW-1133">Transmembrane helix</keyword>
<keyword evidence="1" id="KW-0812">Transmembrane</keyword>
<evidence type="ECO:0000313" key="2">
    <source>
        <dbReference type="EMBL" id="KAA6390994.1"/>
    </source>
</evidence>
<keyword evidence="1" id="KW-0472">Membrane</keyword>